<comment type="caution">
    <text evidence="3">The sequence shown here is derived from an EMBL/GenBank/DDBJ whole genome shotgun (WGS) entry which is preliminary data.</text>
</comment>
<dbReference type="SMART" id="SM00690">
    <property type="entry name" value="DM5"/>
    <property type="match status" value="1"/>
</dbReference>
<organism evidence="3 4">
    <name type="scientific">Scylla paramamosain</name>
    <name type="common">Mud crab</name>
    <dbReference type="NCBI Taxonomy" id="85552"/>
    <lineage>
        <taxon>Eukaryota</taxon>
        <taxon>Metazoa</taxon>
        <taxon>Ecdysozoa</taxon>
        <taxon>Arthropoda</taxon>
        <taxon>Crustacea</taxon>
        <taxon>Multicrustacea</taxon>
        <taxon>Malacostraca</taxon>
        <taxon>Eumalacostraca</taxon>
        <taxon>Eucarida</taxon>
        <taxon>Decapoda</taxon>
        <taxon>Pleocyemata</taxon>
        <taxon>Brachyura</taxon>
        <taxon>Eubrachyura</taxon>
        <taxon>Portunoidea</taxon>
        <taxon>Portunidae</taxon>
        <taxon>Portuninae</taxon>
        <taxon>Scylla</taxon>
    </lineage>
</organism>
<keyword evidence="4" id="KW-1185">Reference proteome</keyword>
<feature type="domain" description="DUF243" evidence="2">
    <location>
        <begin position="114"/>
        <end position="207"/>
    </location>
</feature>
<name>A0AAW0TBR4_SCYPA</name>
<evidence type="ECO:0000259" key="2">
    <source>
        <dbReference type="SMART" id="SM00690"/>
    </source>
</evidence>
<dbReference type="Proteomes" id="UP001487740">
    <property type="component" value="Unassembled WGS sequence"/>
</dbReference>
<dbReference type="PANTHER" id="PTHR31927:SF13">
    <property type="entry name" value="TWEEDLEBETA"/>
    <property type="match status" value="1"/>
</dbReference>
<proteinExistence type="predicted"/>
<feature type="region of interest" description="Disordered" evidence="1">
    <location>
        <begin position="227"/>
        <end position="247"/>
    </location>
</feature>
<feature type="region of interest" description="Disordered" evidence="1">
    <location>
        <begin position="1"/>
        <end position="32"/>
    </location>
</feature>
<dbReference type="GO" id="GO:0062129">
    <property type="term" value="C:chitin-based extracellular matrix"/>
    <property type="evidence" value="ECO:0007669"/>
    <property type="project" value="TreeGrafter"/>
</dbReference>
<feature type="compositionally biased region" description="Polar residues" evidence="1">
    <location>
        <begin position="19"/>
        <end position="29"/>
    </location>
</feature>
<dbReference type="InterPro" id="IPR004145">
    <property type="entry name" value="DUF243"/>
</dbReference>
<accession>A0AAW0TBR4</accession>
<evidence type="ECO:0000313" key="4">
    <source>
        <dbReference type="Proteomes" id="UP001487740"/>
    </source>
</evidence>
<feature type="compositionally biased region" description="Pro residues" evidence="1">
    <location>
        <begin position="94"/>
        <end position="111"/>
    </location>
</feature>
<dbReference type="Pfam" id="PF03103">
    <property type="entry name" value="DUF243"/>
    <property type="match status" value="1"/>
</dbReference>
<evidence type="ECO:0000256" key="1">
    <source>
        <dbReference type="SAM" id="MobiDB-lite"/>
    </source>
</evidence>
<sequence>MGREKEAEARRRKAPAHSSFPSTPAVTSAVTPTLPPLVSLPLLKMRALLLLAWPLLAWSLPLPDKPHPQVEFGGFQPVHPGRGAGPSSGFHGPSTPPLQPHPNPDYSPPSPQHSVPTKTIYVNLPPQGAPPPLPPVAAGPPRKHFKIVLIRAPAPPPQVQTILPPRTEHKTKIYVLHQRPQDEPPQVVEVPHVPHDPQVYFVEYDTPPTAHDLQQLSSGNLNGFTVTPQHPDSGEYGPPSSVHGLRGDLGVGAGLQVAGDGLYQSNIFKRQVEEEAAEAAEDGEEAQPLHT</sequence>
<feature type="region of interest" description="Disordered" evidence="1">
    <location>
        <begin position="71"/>
        <end position="116"/>
    </location>
</feature>
<protein>
    <recommendedName>
        <fullName evidence="2">DUF243 domain-containing protein</fullName>
    </recommendedName>
</protein>
<dbReference type="PANTHER" id="PTHR31927">
    <property type="entry name" value="FI07246P-RELATED-RELATED"/>
    <property type="match status" value="1"/>
</dbReference>
<evidence type="ECO:0000313" key="3">
    <source>
        <dbReference type="EMBL" id="KAK8384699.1"/>
    </source>
</evidence>
<dbReference type="GO" id="GO:0008010">
    <property type="term" value="F:structural constituent of chitin-based larval cuticle"/>
    <property type="evidence" value="ECO:0007669"/>
    <property type="project" value="TreeGrafter"/>
</dbReference>
<gene>
    <name evidence="3" type="ORF">O3P69_014343</name>
</gene>
<dbReference type="GO" id="GO:0040003">
    <property type="term" value="P:chitin-based cuticle development"/>
    <property type="evidence" value="ECO:0007669"/>
    <property type="project" value="TreeGrafter"/>
</dbReference>
<reference evidence="3 4" key="1">
    <citation type="submission" date="2023-03" db="EMBL/GenBank/DDBJ databases">
        <title>High-quality genome of Scylla paramamosain provides insights in environmental adaptation.</title>
        <authorList>
            <person name="Zhang L."/>
        </authorList>
    </citation>
    <scope>NUCLEOTIDE SEQUENCE [LARGE SCALE GENOMIC DNA]</scope>
    <source>
        <strain evidence="3">LZ_2023a</strain>
        <tissue evidence="3">Muscle</tissue>
    </source>
</reference>
<dbReference type="EMBL" id="JARAKH010000034">
    <property type="protein sequence ID" value="KAK8384699.1"/>
    <property type="molecule type" value="Genomic_DNA"/>
</dbReference>
<dbReference type="AlphaFoldDB" id="A0AAW0TBR4"/>